<protein>
    <recommendedName>
        <fullName evidence="4">Lipoprotein</fullName>
    </recommendedName>
</protein>
<evidence type="ECO:0000256" key="1">
    <source>
        <dbReference type="SAM" id="MobiDB-lite"/>
    </source>
</evidence>
<sequence>MVAAAIFDDMTQGGCMNAALKWMPLVAALALAGCAREGYYDNRSVDYAKAEESEPLVLPDTRNTRRYRDSMPVPEVPGNFVSQGEDFDAPPPRPLNAGSGVSAGEVALREAGDQRWLVVGASPGVVWSELEDFVATRGLQVLSRNQQRGVIETAQGRIAVSSGLQPGESEVRCERGGMPEEGCLKAIERRFEQRSNLASATASGLATQGQMNQQRQPPRLEQQDGEWQLMVPFGLQRAWAELSAQLESDFAMQGRRELVEQDIASHTFLVDYLLLSERSRGFWSSMASLDFSENMTRVRLTLSRQADGQTLVRAHAADDGDLQDNDARELLERVGGLLR</sequence>
<dbReference type="Gene3D" id="3.30.310.170">
    <property type="entry name" value="Outer membrane protein assembly factor BamC"/>
    <property type="match status" value="1"/>
</dbReference>
<keyword evidence="3" id="KW-1185">Reference proteome</keyword>
<organism evidence="2 3">
    <name type="scientific">Halomonas halmophila</name>
    <dbReference type="NCBI Taxonomy" id="252"/>
    <lineage>
        <taxon>Bacteria</taxon>
        <taxon>Pseudomonadati</taxon>
        <taxon>Pseudomonadota</taxon>
        <taxon>Gammaproteobacteria</taxon>
        <taxon>Oceanospirillales</taxon>
        <taxon>Halomonadaceae</taxon>
        <taxon>Halomonas</taxon>
    </lineage>
</organism>
<feature type="compositionally biased region" description="Polar residues" evidence="1">
    <location>
        <begin position="201"/>
        <end position="216"/>
    </location>
</feature>
<comment type="caution">
    <text evidence="2">The sequence shown here is derived from an EMBL/GenBank/DDBJ whole genome shotgun (WGS) entry which is preliminary data.</text>
</comment>
<dbReference type="InterPro" id="IPR042268">
    <property type="entry name" value="BamC_C"/>
</dbReference>
<feature type="region of interest" description="Disordered" evidence="1">
    <location>
        <begin position="201"/>
        <end position="220"/>
    </location>
</feature>
<accession>A0A4Y4ETT9</accession>
<evidence type="ECO:0000313" key="3">
    <source>
        <dbReference type="Proteomes" id="UP000319812"/>
    </source>
</evidence>
<dbReference type="EMBL" id="BJOC01000004">
    <property type="protein sequence ID" value="GED21239.1"/>
    <property type="molecule type" value="Genomic_DNA"/>
</dbReference>
<dbReference type="AlphaFoldDB" id="A0A4Y4ETT9"/>
<proteinExistence type="predicted"/>
<dbReference type="Proteomes" id="UP000319812">
    <property type="component" value="Unassembled WGS sequence"/>
</dbReference>
<reference evidence="2 3" key="1">
    <citation type="submission" date="2019-06" db="EMBL/GenBank/DDBJ databases">
        <title>Whole genome shotgun sequence of Halomonas halmophila NBRC 15537.</title>
        <authorList>
            <person name="Hosoyama A."/>
            <person name="Uohara A."/>
            <person name="Ohji S."/>
            <person name="Ichikawa N."/>
        </authorList>
    </citation>
    <scope>NUCLEOTIDE SEQUENCE [LARGE SCALE GENOMIC DNA]</scope>
    <source>
        <strain evidence="2 3">NBRC 15537</strain>
    </source>
</reference>
<gene>
    <name evidence="2" type="ORF">HHA01_02160</name>
</gene>
<name>A0A4Y4ETT9_9GAMM</name>
<evidence type="ECO:0008006" key="4">
    <source>
        <dbReference type="Google" id="ProtNLM"/>
    </source>
</evidence>
<evidence type="ECO:0000313" key="2">
    <source>
        <dbReference type="EMBL" id="GED21239.1"/>
    </source>
</evidence>